<evidence type="ECO:0000256" key="7">
    <source>
        <dbReference type="SAM" id="Phobius"/>
    </source>
</evidence>
<feature type="region of interest" description="Disordered" evidence="6">
    <location>
        <begin position="1"/>
        <end position="63"/>
    </location>
</feature>
<gene>
    <name evidence="8" type="ORF">EXIGLDRAFT_400522</name>
</gene>
<dbReference type="GO" id="GO:0015297">
    <property type="term" value="F:antiporter activity"/>
    <property type="evidence" value="ECO:0007669"/>
    <property type="project" value="InterPro"/>
</dbReference>
<dbReference type="EMBL" id="KV425937">
    <property type="protein sequence ID" value="KZV96894.1"/>
    <property type="molecule type" value="Genomic_DNA"/>
</dbReference>
<dbReference type="CDD" id="cd13132">
    <property type="entry name" value="MATE_eukaryotic"/>
    <property type="match status" value="1"/>
</dbReference>
<feature type="compositionally biased region" description="Low complexity" evidence="6">
    <location>
        <begin position="1"/>
        <end position="11"/>
    </location>
</feature>
<keyword evidence="4 7" id="KW-1133">Transmembrane helix</keyword>
<dbReference type="FunCoup" id="A0A165KU47">
    <property type="interactions" value="147"/>
</dbReference>
<dbReference type="GO" id="GO:0016020">
    <property type="term" value="C:membrane"/>
    <property type="evidence" value="ECO:0007669"/>
    <property type="project" value="UniProtKB-SubCell"/>
</dbReference>
<evidence type="ECO:0000313" key="9">
    <source>
        <dbReference type="Proteomes" id="UP000077266"/>
    </source>
</evidence>
<feature type="transmembrane region" description="Helical" evidence="7">
    <location>
        <begin position="444"/>
        <end position="465"/>
    </location>
</feature>
<dbReference type="OrthoDB" id="2126698at2759"/>
<evidence type="ECO:0000313" key="8">
    <source>
        <dbReference type="EMBL" id="KZV96894.1"/>
    </source>
</evidence>
<dbReference type="InParanoid" id="A0A165KU47"/>
<feature type="transmembrane region" description="Helical" evidence="7">
    <location>
        <begin position="404"/>
        <end position="424"/>
    </location>
</feature>
<feature type="transmembrane region" description="Helical" evidence="7">
    <location>
        <begin position="323"/>
        <end position="343"/>
    </location>
</feature>
<evidence type="ECO:0000256" key="1">
    <source>
        <dbReference type="ARBA" id="ARBA00004141"/>
    </source>
</evidence>
<accession>A0A165KU47</accession>
<feature type="transmembrane region" description="Helical" evidence="7">
    <location>
        <begin position="277"/>
        <end position="302"/>
    </location>
</feature>
<feature type="transmembrane region" description="Helical" evidence="7">
    <location>
        <begin position="472"/>
        <end position="495"/>
    </location>
</feature>
<keyword evidence="5 7" id="KW-0472">Membrane</keyword>
<dbReference type="NCBIfam" id="TIGR00797">
    <property type="entry name" value="matE"/>
    <property type="match status" value="1"/>
</dbReference>
<dbReference type="InterPro" id="IPR002528">
    <property type="entry name" value="MATE_fam"/>
</dbReference>
<sequence>MSSPPTTSTSPAKTQGAAHSYGSTSRADAEPAGAEPPVKVVSARRSRHKEAQEPAGIQDADWWKPAADAAQTNERAPLLDPPPEEPPQTAGQVVRAEVIILAEYAIPAFITNFLEYSLLMAPIISIGHLSTTALAAGTLASMTASVTGLTMAHAFASALDTMLPPAWTSGKPSLVGLWTQRMLFVMALLNIPCIAVWLNAEAILLQLRQEPDVARLAAQYLRYLSIGLPAFSFNAVLRRYFQCQGLFNIPTRIILVVAPINALMDYLLVWGPDWLRLGFVGGPLATAISFNLVFLMSLYYVFTSSQREAWHPFTSDSFKQLGILVYLGLAGVGEHIATEWWAWEVVNLAASRIGKTSLAAQSVLLVSCTTTFQAPYSIASAASVRVGNLLGEHNSHKAQLVSRLAFAMAMFVALGWCAMFLLLRNKWAYIFNDDPDVVKIVARLLPLVGFIELLDGVTTVGSGILRAAGRQAAAAIVVIVAYYFAGIPLGLYLTFRKNMGLLGLWAGLSLSLLMVMAFVVTLVSTLDWEVEAEKARERLRGRRGRPEASPPAEETA</sequence>
<name>A0A165KU47_EXIGL</name>
<dbReference type="PANTHER" id="PTHR11206">
    <property type="entry name" value="MULTIDRUG RESISTANCE PROTEIN"/>
    <property type="match status" value="1"/>
</dbReference>
<dbReference type="STRING" id="1314781.A0A165KU47"/>
<feature type="transmembrane region" description="Helical" evidence="7">
    <location>
        <begin position="253"/>
        <end position="271"/>
    </location>
</feature>
<proteinExistence type="inferred from homology"/>
<dbReference type="Pfam" id="PF01554">
    <property type="entry name" value="MatE"/>
    <property type="match status" value="2"/>
</dbReference>
<evidence type="ECO:0000256" key="5">
    <source>
        <dbReference type="ARBA" id="ARBA00023136"/>
    </source>
</evidence>
<reference evidence="8 9" key="1">
    <citation type="journal article" date="2016" name="Mol. Biol. Evol.">
        <title>Comparative Genomics of Early-Diverging Mushroom-Forming Fungi Provides Insights into the Origins of Lignocellulose Decay Capabilities.</title>
        <authorList>
            <person name="Nagy L.G."/>
            <person name="Riley R."/>
            <person name="Tritt A."/>
            <person name="Adam C."/>
            <person name="Daum C."/>
            <person name="Floudas D."/>
            <person name="Sun H."/>
            <person name="Yadav J.S."/>
            <person name="Pangilinan J."/>
            <person name="Larsson K.H."/>
            <person name="Matsuura K."/>
            <person name="Barry K."/>
            <person name="Labutti K."/>
            <person name="Kuo R."/>
            <person name="Ohm R.A."/>
            <person name="Bhattacharya S.S."/>
            <person name="Shirouzu T."/>
            <person name="Yoshinaga Y."/>
            <person name="Martin F.M."/>
            <person name="Grigoriev I.V."/>
            <person name="Hibbett D.S."/>
        </authorList>
    </citation>
    <scope>NUCLEOTIDE SEQUENCE [LARGE SCALE GENOMIC DNA]</scope>
    <source>
        <strain evidence="8 9">HHB12029</strain>
    </source>
</reference>
<keyword evidence="3 7" id="KW-0812">Transmembrane</keyword>
<feature type="transmembrane region" description="Helical" evidence="7">
    <location>
        <begin position="182"/>
        <end position="200"/>
    </location>
</feature>
<dbReference type="GO" id="GO:0042910">
    <property type="term" value="F:xenobiotic transmembrane transporter activity"/>
    <property type="evidence" value="ECO:0007669"/>
    <property type="project" value="InterPro"/>
</dbReference>
<comment type="subcellular location">
    <subcellularLocation>
        <location evidence="1">Membrane</location>
        <topology evidence="1">Multi-pass membrane protein</topology>
    </subcellularLocation>
</comment>
<dbReference type="AlphaFoldDB" id="A0A165KU47"/>
<feature type="transmembrane region" description="Helical" evidence="7">
    <location>
        <begin position="363"/>
        <end position="384"/>
    </location>
</feature>
<dbReference type="InterPro" id="IPR045069">
    <property type="entry name" value="MATE_euk"/>
</dbReference>
<feature type="transmembrane region" description="Helical" evidence="7">
    <location>
        <begin position="501"/>
        <end position="526"/>
    </location>
</feature>
<evidence type="ECO:0000256" key="2">
    <source>
        <dbReference type="ARBA" id="ARBA00010199"/>
    </source>
</evidence>
<evidence type="ECO:0000256" key="4">
    <source>
        <dbReference type="ARBA" id="ARBA00022989"/>
    </source>
</evidence>
<keyword evidence="9" id="KW-1185">Reference proteome</keyword>
<evidence type="ECO:0000256" key="6">
    <source>
        <dbReference type="SAM" id="MobiDB-lite"/>
    </source>
</evidence>
<dbReference type="GO" id="GO:1990961">
    <property type="term" value="P:xenobiotic detoxification by transmembrane export across the plasma membrane"/>
    <property type="evidence" value="ECO:0007669"/>
    <property type="project" value="InterPro"/>
</dbReference>
<organism evidence="8 9">
    <name type="scientific">Exidia glandulosa HHB12029</name>
    <dbReference type="NCBI Taxonomy" id="1314781"/>
    <lineage>
        <taxon>Eukaryota</taxon>
        <taxon>Fungi</taxon>
        <taxon>Dikarya</taxon>
        <taxon>Basidiomycota</taxon>
        <taxon>Agaricomycotina</taxon>
        <taxon>Agaricomycetes</taxon>
        <taxon>Auriculariales</taxon>
        <taxon>Exidiaceae</taxon>
        <taxon>Exidia</taxon>
    </lineage>
</organism>
<dbReference type="Proteomes" id="UP000077266">
    <property type="component" value="Unassembled WGS sequence"/>
</dbReference>
<protein>
    <submittedName>
        <fullName evidence="8">MATE efflux family protein</fullName>
    </submittedName>
</protein>
<evidence type="ECO:0000256" key="3">
    <source>
        <dbReference type="ARBA" id="ARBA00022692"/>
    </source>
</evidence>
<comment type="similarity">
    <text evidence="2">Belongs to the multi antimicrobial extrusion (MATE) (TC 2.A.66.1) family.</text>
</comment>